<keyword evidence="1" id="KW-0472">Membrane</keyword>
<dbReference type="GO" id="GO:0008233">
    <property type="term" value="F:peptidase activity"/>
    <property type="evidence" value="ECO:0007669"/>
    <property type="project" value="UniProtKB-KW"/>
</dbReference>
<accession>A0ABT9XKV4</accession>
<comment type="caution">
    <text evidence="3">The sequence shown here is derived from an EMBL/GenBank/DDBJ whole genome shotgun (WGS) entry which is preliminary data.</text>
</comment>
<dbReference type="Proteomes" id="UP001232973">
    <property type="component" value="Unassembled WGS sequence"/>
</dbReference>
<evidence type="ECO:0000259" key="2">
    <source>
        <dbReference type="Pfam" id="PF02517"/>
    </source>
</evidence>
<organism evidence="3 4">
    <name type="scientific">Alicyclobacillus cycloheptanicus</name>
    <dbReference type="NCBI Taxonomy" id="1457"/>
    <lineage>
        <taxon>Bacteria</taxon>
        <taxon>Bacillati</taxon>
        <taxon>Bacillota</taxon>
        <taxon>Bacilli</taxon>
        <taxon>Bacillales</taxon>
        <taxon>Alicyclobacillaceae</taxon>
        <taxon>Alicyclobacillus</taxon>
    </lineage>
</organism>
<feature type="transmembrane region" description="Helical" evidence="1">
    <location>
        <begin position="240"/>
        <end position="259"/>
    </location>
</feature>
<feature type="transmembrane region" description="Helical" evidence="1">
    <location>
        <begin position="130"/>
        <end position="151"/>
    </location>
</feature>
<gene>
    <name evidence="3" type="ORF">J2S03_002785</name>
</gene>
<evidence type="ECO:0000256" key="1">
    <source>
        <dbReference type="SAM" id="Phobius"/>
    </source>
</evidence>
<proteinExistence type="predicted"/>
<dbReference type="Pfam" id="PF02517">
    <property type="entry name" value="Rce1-like"/>
    <property type="match status" value="1"/>
</dbReference>
<feature type="transmembrane region" description="Helical" evidence="1">
    <location>
        <begin position="75"/>
        <end position="96"/>
    </location>
</feature>
<dbReference type="InterPro" id="IPR003675">
    <property type="entry name" value="Rce1/LyrA-like_dom"/>
</dbReference>
<protein>
    <submittedName>
        <fullName evidence="3">Membrane protease YdiL (CAAX protease family)</fullName>
    </submittedName>
</protein>
<feature type="transmembrane region" description="Helical" evidence="1">
    <location>
        <begin position="202"/>
        <end position="219"/>
    </location>
</feature>
<keyword evidence="1" id="KW-0812">Transmembrane</keyword>
<feature type="domain" description="CAAX prenyl protease 2/Lysostaphin resistance protein A-like" evidence="2">
    <location>
        <begin position="204"/>
        <end position="306"/>
    </location>
</feature>
<name>A0ABT9XKV4_9BACL</name>
<sequence>MLSRRTTTLAAFITAYLLMVYCVYTGPLSTTLPAGYPVLRDLLWNYGVLALFIFVLWFLAKHLPKYEIPKLPAHWTRFLILLFALGLSGFFVVSFWKWIVESPPKTIANIIIVMGKALTHYVSLGVANSALNGVLTIYETLFVLVVVLWQLHGWRRQTFSFSWRHGAATIVLLIISTLVSWVANRFFLHDDPVQTVVPTGRIVSLLATFVCQSLVNGIPEELFYRAYIFPQLLAWIRRPLITGWITIALFNASHIPSLFIGQGLVLPWWKWILWCLFNLQPTGWLYLAIYYRMRSAIPGATYHTYITLWAFPFLM</sequence>
<keyword evidence="3" id="KW-0645">Protease</keyword>
<keyword evidence="3" id="KW-0378">Hydrolase</keyword>
<feature type="transmembrane region" description="Helical" evidence="1">
    <location>
        <begin position="271"/>
        <end position="291"/>
    </location>
</feature>
<dbReference type="RefSeq" id="WP_274457166.1">
    <property type="nucleotide sequence ID" value="NZ_CP067097.1"/>
</dbReference>
<keyword evidence="1" id="KW-1133">Transmembrane helix</keyword>
<feature type="transmembrane region" description="Helical" evidence="1">
    <location>
        <begin position="46"/>
        <end position="63"/>
    </location>
</feature>
<dbReference type="EMBL" id="JAUSTP010000027">
    <property type="protein sequence ID" value="MDQ0190918.1"/>
    <property type="molecule type" value="Genomic_DNA"/>
</dbReference>
<reference evidence="3 4" key="1">
    <citation type="submission" date="2023-07" db="EMBL/GenBank/DDBJ databases">
        <title>Genomic Encyclopedia of Type Strains, Phase IV (KMG-IV): sequencing the most valuable type-strain genomes for metagenomic binning, comparative biology and taxonomic classification.</title>
        <authorList>
            <person name="Goeker M."/>
        </authorList>
    </citation>
    <scope>NUCLEOTIDE SEQUENCE [LARGE SCALE GENOMIC DNA]</scope>
    <source>
        <strain evidence="3 4">DSM 4006</strain>
    </source>
</reference>
<evidence type="ECO:0000313" key="4">
    <source>
        <dbReference type="Proteomes" id="UP001232973"/>
    </source>
</evidence>
<feature type="transmembrane region" description="Helical" evidence="1">
    <location>
        <begin position="163"/>
        <end position="182"/>
    </location>
</feature>
<evidence type="ECO:0000313" key="3">
    <source>
        <dbReference type="EMBL" id="MDQ0190918.1"/>
    </source>
</evidence>
<keyword evidence="4" id="KW-1185">Reference proteome</keyword>
<dbReference type="GO" id="GO:0006508">
    <property type="term" value="P:proteolysis"/>
    <property type="evidence" value="ECO:0007669"/>
    <property type="project" value="UniProtKB-KW"/>
</dbReference>